<gene>
    <name evidence="1" type="ORF">ASZ90_008909</name>
</gene>
<reference evidence="1" key="1">
    <citation type="journal article" date="2015" name="Proc. Natl. Acad. Sci. U.S.A.">
        <title>Networks of energetic and metabolic interactions define dynamics in microbial communities.</title>
        <authorList>
            <person name="Embree M."/>
            <person name="Liu J.K."/>
            <person name="Al-Bassam M.M."/>
            <person name="Zengler K."/>
        </authorList>
    </citation>
    <scope>NUCLEOTIDE SEQUENCE</scope>
</reference>
<accession>A0A0W8FKD5</accession>
<organism evidence="1">
    <name type="scientific">hydrocarbon metagenome</name>
    <dbReference type="NCBI Taxonomy" id="938273"/>
    <lineage>
        <taxon>unclassified sequences</taxon>
        <taxon>metagenomes</taxon>
        <taxon>ecological metagenomes</taxon>
    </lineage>
</organism>
<evidence type="ECO:0000313" key="1">
    <source>
        <dbReference type="EMBL" id="KUG21339.1"/>
    </source>
</evidence>
<comment type="caution">
    <text evidence="1">The sequence shown here is derived from an EMBL/GenBank/DDBJ whole genome shotgun (WGS) entry which is preliminary data.</text>
</comment>
<sequence>MIRVSKNGACTTLQEARDRCLDIGESEGRRVLVIRVEDNGVYGGNFDIDLPPETAVTIEAGEGCRPTWRPVGNNVIRGAEGSSFSLDGFLVEGGLQIAGSPDIRITHTTLVPGWSLNQDGSPRYPRANSLQTSDASDRPGVTIHRSICGPLRIPADARPLTVSESILDAPPEDGSYPAVAGWESGEGPKAVMERCTVFGQVCVAELEASDSIFLIDVTVERRQAGCIRFSYVPGASRTPRRYRCQPDLSLEAARTAGDRTEQQIAALEAARRPAFTRRRYGRPGYAQLSAACSPDILTGAQNGSEMGAFNRLFQADRESNLRRVIDEYIRFGFEAGIFYVS</sequence>
<name>A0A0W8FKD5_9ZZZZ</name>
<proteinExistence type="predicted"/>
<dbReference type="AlphaFoldDB" id="A0A0W8FKD5"/>
<protein>
    <submittedName>
        <fullName evidence="1">Uncharacterized protein</fullName>
    </submittedName>
</protein>
<dbReference type="EMBL" id="LNQE01001073">
    <property type="protein sequence ID" value="KUG21339.1"/>
    <property type="molecule type" value="Genomic_DNA"/>
</dbReference>